<gene>
    <name evidence="1" type="ORF">KIPB_002141</name>
</gene>
<comment type="caution">
    <text evidence="1">The sequence shown here is derived from an EMBL/GenBank/DDBJ whole genome shotgun (WGS) entry which is preliminary data.</text>
</comment>
<evidence type="ECO:0000313" key="1">
    <source>
        <dbReference type="EMBL" id="GCA62229.1"/>
    </source>
</evidence>
<keyword evidence="2" id="KW-1185">Reference proteome</keyword>
<proteinExistence type="predicted"/>
<dbReference type="AlphaFoldDB" id="A0A391NUB3"/>
<dbReference type="Proteomes" id="UP000265618">
    <property type="component" value="Unassembled WGS sequence"/>
</dbReference>
<reference evidence="1 2" key="1">
    <citation type="journal article" date="2018" name="PLoS ONE">
        <title>The draft genome of Kipferlia bialata reveals reductive genome evolution in fornicate parasites.</title>
        <authorList>
            <person name="Tanifuji G."/>
            <person name="Takabayashi S."/>
            <person name="Kume K."/>
            <person name="Takagi M."/>
            <person name="Nakayama T."/>
            <person name="Kamikawa R."/>
            <person name="Inagaki Y."/>
            <person name="Hashimoto T."/>
        </authorList>
    </citation>
    <scope>NUCLEOTIDE SEQUENCE [LARGE SCALE GENOMIC DNA]</scope>
    <source>
        <strain evidence="1">NY0173</strain>
    </source>
</reference>
<dbReference type="EMBL" id="BDIP01000335">
    <property type="protein sequence ID" value="GCA62229.1"/>
    <property type="molecule type" value="Genomic_DNA"/>
</dbReference>
<organism evidence="1 2">
    <name type="scientific">Kipferlia bialata</name>
    <dbReference type="NCBI Taxonomy" id="797122"/>
    <lineage>
        <taxon>Eukaryota</taxon>
        <taxon>Metamonada</taxon>
        <taxon>Carpediemonas-like organisms</taxon>
        <taxon>Kipferlia</taxon>
    </lineage>
</organism>
<accession>A0A391NUB3</accession>
<evidence type="ECO:0000313" key="2">
    <source>
        <dbReference type="Proteomes" id="UP000265618"/>
    </source>
</evidence>
<sequence>MRVDGMPVIYMALLEKLVKWTPEDAEQTMKELDDLHTEMSETYERLYDLTFGQGGRVVRMLNDNFDRERETGEREGVPH</sequence>
<protein>
    <submittedName>
        <fullName evidence="1">Uncharacterized protein</fullName>
    </submittedName>
</protein>
<name>A0A391NUB3_9EUKA</name>